<organism evidence="4 5">
    <name type="scientific">Aquatica leii</name>
    <dbReference type="NCBI Taxonomy" id="1421715"/>
    <lineage>
        <taxon>Eukaryota</taxon>
        <taxon>Metazoa</taxon>
        <taxon>Ecdysozoa</taxon>
        <taxon>Arthropoda</taxon>
        <taxon>Hexapoda</taxon>
        <taxon>Insecta</taxon>
        <taxon>Pterygota</taxon>
        <taxon>Neoptera</taxon>
        <taxon>Endopterygota</taxon>
        <taxon>Coleoptera</taxon>
        <taxon>Polyphaga</taxon>
        <taxon>Elateriformia</taxon>
        <taxon>Elateroidea</taxon>
        <taxon>Lampyridae</taxon>
        <taxon>Luciolinae</taxon>
        <taxon>Aquatica</taxon>
    </lineage>
</organism>
<keyword evidence="2" id="KW-0677">Repeat</keyword>
<evidence type="ECO:0000256" key="3">
    <source>
        <dbReference type="SAM" id="SignalP"/>
    </source>
</evidence>
<dbReference type="PROSITE" id="PS51450">
    <property type="entry name" value="LRR"/>
    <property type="match status" value="2"/>
</dbReference>
<evidence type="ECO:0000313" key="5">
    <source>
        <dbReference type="Proteomes" id="UP001353858"/>
    </source>
</evidence>
<feature type="signal peptide" evidence="3">
    <location>
        <begin position="1"/>
        <end position="17"/>
    </location>
</feature>
<proteinExistence type="predicted"/>
<dbReference type="SMART" id="SM00369">
    <property type="entry name" value="LRR_TYP"/>
    <property type="match status" value="7"/>
</dbReference>
<dbReference type="InterPro" id="IPR050333">
    <property type="entry name" value="SLRP"/>
</dbReference>
<evidence type="ECO:0000256" key="1">
    <source>
        <dbReference type="ARBA" id="ARBA00022614"/>
    </source>
</evidence>
<dbReference type="Pfam" id="PF00560">
    <property type="entry name" value="LRR_1"/>
    <property type="match status" value="1"/>
</dbReference>
<keyword evidence="1" id="KW-0433">Leucine-rich repeat</keyword>
<dbReference type="InterPro" id="IPR003591">
    <property type="entry name" value="Leu-rich_rpt_typical-subtyp"/>
</dbReference>
<reference evidence="5" key="1">
    <citation type="submission" date="2023-01" db="EMBL/GenBank/DDBJ databases">
        <title>Key to firefly adult light organ development and bioluminescence: homeobox transcription factors regulate luciferase expression and transportation to peroxisome.</title>
        <authorList>
            <person name="Fu X."/>
        </authorList>
    </citation>
    <scope>NUCLEOTIDE SEQUENCE [LARGE SCALE GENOMIC DNA]</scope>
</reference>
<dbReference type="PANTHER" id="PTHR45712">
    <property type="entry name" value="AGAP008170-PA"/>
    <property type="match status" value="1"/>
</dbReference>
<comment type="caution">
    <text evidence="4">The sequence shown here is derived from an EMBL/GenBank/DDBJ whole genome shotgun (WGS) entry which is preliminary data.</text>
</comment>
<accession>A0AAN7SDE1</accession>
<dbReference type="PANTHER" id="PTHR45712:SF22">
    <property type="entry name" value="INSULIN-LIKE GROWTH FACTOR-BINDING PROTEIN COMPLEX ACID LABILE SUBUNIT"/>
    <property type="match status" value="1"/>
</dbReference>
<protein>
    <submittedName>
        <fullName evidence="4">Uncharacterized protein</fullName>
    </submittedName>
</protein>
<dbReference type="EMBL" id="JARPUR010000005">
    <property type="protein sequence ID" value="KAK4876167.1"/>
    <property type="molecule type" value="Genomic_DNA"/>
</dbReference>
<dbReference type="AlphaFoldDB" id="A0AAN7SDE1"/>
<dbReference type="InterPro" id="IPR001611">
    <property type="entry name" value="Leu-rich_rpt"/>
</dbReference>
<dbReference type="SUPFAM" id="SSF52058">
    <property type="entry name" value="L domain-like"/>
    <property type="match status" value="1"/>
</dbReference>
<feature type="chain" id="PRO_5042976178" evidence="3">
    <location>
        <begin position="18"/>
        <end position="381"/>
    </location>
</feature>
<dbReference type="Gene3D" id="3.80.10.10">
    <property type="entry name" value="Ribonuclease Inhibitor"/>
    <property type="match status" value="2"/>
</dbReference>
<dbReference type="Proteomes" id="UP001353858">
    <property type="component" value="Unassembled WGS sequence"/>
</dbReference>
<dbReference type="Pfam" id="PF13855">
    <property type="entry name" value="LRR_8"/>
    <property type="match status" value="2"/>
</dbReference>
<dbReference type="InterPro" id="IPR032675">
    <property type="entry name" value="LRR_dom_sf"/>
</dbReference>
<gene>
    <name evidence="4" type="ORF">RN001_012589</name>
</gene>
<evidence type="ECO:0000256" key="2">
    <source>
        <dbReference type="ARBA" id="ARBA00022737"/>
    </source>
</evidence>
<keyword evidence="3" id="KW-0732">Signal</keyword>
<sequence>MRFSILVLCLLLPQIRTKCVVDYDMICDQISDLTIYGNNKLSTLVIGNNNKIPSETLKEDTFKDYPNLEELTIISTINKLETEAFKGLSKLLVLKLYKNSIGTLTDFTFIILPHLTKLDLQNNNIQYINTTGPFIYTNLKTVNLSFNKLRYLNWQAFAAPGLERLLITHNEIMEIGNHNVFSEDLLLLNLDHNKLFNIEGEVFNNLQKLEELVISNNRITMLWTKGRLSLQSLLKLNLSHNQIVQIDENYFSQLPKLKNLYLNHNFIKRLPSEFSQMKLYTLHLHSNRLQNIEMIVIHPTQYLQELTVANNPIPCTCMDNIFLYMELQGIKSTACEDSYLKNGSYPTCVGTDSAWSHGKCILSEPIDDYIYDFFDKNTNPC</sequence>
<evidence type="ECO:0000313" key="4">
    <source>
        <dbReference type="EMBL" id="KAK4876167.1"/>
    </source>
</evidence>
<name>A0AAN7SDE1_9COLE</name>
<keyword evidence="5" id="KW-1185">Reference proteome</keyword>